<feature type="region of interest" description="Disordered" evidence="1">
    <location>
        <begin position="115"/>
        <end position="210"/>
    </location>
</feature>
<keyword evidence="3" id="KW-1185">Reference proteome</keyword>
<feature type="region of interest" description="Disordered" evidence="1">
    <location>
        <begin position="327"/>
        <end position="365"/>
    </location>
</feature>
<dbReference type="Proteomes" id="UP001189429">
    <property type="component" value="Unassembled WGS sequence"/>
</dbReference>
<proteinExistence type="predicted"/>
<comment type="caution">
    <text evidence="2">The sequence shown here is derived from an EMBL/GenBank/DDBJ whole genome shotgun (WGS) entry which is preliminary data.</text>
</comment>
<accession>A0ABN9RC49</accession>
<evidence type="ECO:0000313" key="3">
    <source>
        <dbReference type="Proteomes" id="UP001189429"/>
    </source>
</evidence>
<feature type="compositionally biased region" description="Low complexity" evidence="1">
    <location>
        <begin position="246"/>
        <end position="256"/>
    </location>
</feature>
<reference evidence="2" key="1">
    <citation type="submission" date="2023-10" db="EMBL/GenBank/DDBJ databases">
        <authorList>
            <person name="Chen Y."/>
            <person name="Shah S."/>
            <person name="Dougan E. K."/>
            <person name="Thang M."/>
            <person name="Chan C."/>
        </authorList>
    </citation>
    <scope>NUCLEOTIDE SEQUENCE [LARGE SCALE GENOMIC DNA]</scope>
</reference>
<evidence type="ECO:0000256" key="1">
    <source>
        <dbReference type="SAM" id="MobiDB-lite"/>
    </source>
</evidence>
<feature type="compositionally biased region" description="Polar residues" evidence="1">
    <location>
        <begin position="159"/>
        <end position="170"/>
    </location>
</feature>
<name>A0ABN9RC49_9DINO</name>
<evidence type="ECO:0000313" key="2">
    <source>
        <dbReference type="EMBL" id="CAK0815595.1"/>
    </source>
</evidence>
<organism evidence="2 3">
    <name type="scientific">Prorocentrum cordatum</name>
    <dbReference type="NCBI Taxonomy" id="2364126"/>
    <lineage>
        <taxon>Eukaryota</taxon>
        <taxon>Sar</taxon>
        <taxon>Alveolata</taxon>
        <taxon>Dinophyceae</taxon>
        <taxon>Prorocentrales</taxon>
        <taxon>Prorocentraceae</taxon>
        <taxon>Prorocentrum</taxon>
    </lineage>
</organism>
<feature type="region of interest" description="Disordered" evidence="1">
    <location>
        <begin position="29"/>
        <end position="61"/>
    </location>
</feature>
<evidence type="ECO:0008006" key="4">
    <source>
        <dbReference type="Google" id="ProtNLM"/>
    </source>
</evidence>
<feature type="region of interest" description="Disordered" evidence="1">
    <location>
        <begin position="272"/>
        <end position="296"/>
    </location>
</feature>
<feature type="compositionally biased region" description="Low complexity" evidence="1">
    <location>
        <begin position="272"/>
        <end position="286"/>
    </location>
</feature>
<feature type="compositionally biased region" description="Low complexity" evidence="1">
    <location>
        <begin position="200"/>
        <end position="210"/>
    </location>
</feature>
<sequence length="493" mass="50517">MASGAAAHQPDVEEDMLANTMATMSPVNSVKAPMASSAAASQPDMDEDPLAPAMSPMPSYDALAATTDPLAATTASAKGEAPCGRVGTVYAAGARRPGAVDALAATVDPGRMATTSSVKADDELAQSVGSVAEQGPPTAAPPPAGPARKASMQSSSSSTPFGSMVNSMAQVSPRVQAAFALPPSPGAPGAPPPQGPPLDSPFGSVASSMAMPAPPGGAGMASMPFGTVAGSQAPLPPVPLAGPKTLLPGQQPAPLGGPRTMVLEQPLEQPLQPLGGPRTMLPGQPGEQPPEPLGRPKTMLPGQQQGPFSVGNGVMPSMPPAPELLQQSSEHQTMVPNPLQPGPPRAPGELSTVDEGCEESQAGGSMPPGSLMSAGLNSFDAAFQAAPEAAFYPESQLYDAQMDVKFPHIKELDHNDVWYTVGDPEMRIDPHWRHDQWWLAAPVDFVGLEKHGCAKSERLAMVDLIVAETSRAGRMPPLPAPARSRNADDCPIC</sequence>
<feature type="compositionally biased region" description="Pro residues" evidence="1">
    <location>
        <begin position="182"/>
        <end position="199"/>
    </location>
</feature>
<dbReference type="EMBL" id="CAUYUJ010005958">
    <property type="protein sequence ID" value="CAK0815595.1"/>
    <property type="molecule type" value="Genomic_DNA"/>
</dbReference>
<gene>
    <name evidence="2" type="ORF">PCOR1329_LOCUS18835</name>
</gene>
<protein>
    <recommendedName>
        <fullName evidence="4">Phospholipase B-like</fullName>
    </recommendedName>
</protein>
<feature type="region of interest" description="Disordered" evidence="1">
    <location>
        <begin position="236"/>
        <end position="256"/>
    </location>
</feature>